<proteinExistence type="predicted"/>
<accession>A0AAV4XQP6</accession>
<protein>
    <submittedName>
        <fullName evidence="1">Uncharacterized protein</fullName>
    </submittedName>
</protein>
<dbReference type="AlphaFoldDB" id="A0AAV4XQP6"/>
<evidence type="ECO:0000313" key="2">
    <source>
        <dbReference type="Proteomes" id="UP001054945"/>
    </source>
</evidence>
<dbReference type="EMBL" id="BPLR01000788">
    <property type="protein sequence ID" value="GIY97506.1"/>
    <property type="molecule type" value="Genomic_DNA"/>
</dbReference>
<reference evidence="1 2" key="1">
    <citation type="submission" date="2021-06" db="EMBL/GenBank/DDBJ databases">
        <title>Caerostris extrusa draft genome.</title>
        <authorList>
            <person name="Kono N."/>
            <person name="Arakawa K."/>
        </authorList>
    </citation>
    <scope>NUCLEOTIDE SEQUENCE [LARGE SCALE GENOMIC DNA]</scope>
</reference>
<dbReference type="Proteomes" id="UP001054945">
    <property type="component" value="Unassembled WGS sequence"/>
</dbReference>
<keyword evidence="2" id="KW-1185">Reference proteome</keyword>
<comment type="caution">
    <text evidence="1">The sequence shown here is derived from an EMBL/GenBank/DDBJ whole genome shotgun (WGS) entry which is preliminary data.</text>
</comment>
<name>A0AAV4XQP6_CAEEX</name>
<sequence>MAESRCCKASSMNFQEANCGGKSNERGRRPFRTMVQRKSFSGPQIYTGDFQQKFLSRFRLPGFEPDFIGCEGNSMCYPPSSFGPFFKFY</sequence>
<gene>
    <name evidence="1" type="ORF">CEXT_497681</name>
</gene>
<organism evidence="1 2">
    <name type="scientific">Caerostris extrusa</name>
    <name type="common">Bark spider</name>
    <name type="synonym">Caerostris bankana</name>
    <dbReference type="NCBI Taxonomy" id="172846"/>
    <lineage>
        <taxon>Eukaryota</taxon>
        <taxon>Metazoa</taxon>
        <taxon>Ecdysozoa</taxon>
        <taxon>Arthropoda</taxon>
        <taxon>Chelicerata</taxon>
        <taxon>Arachnida</taxon>
        <taxon>Araneae</taxon>
        <taxon>Araneomorphae</taxon>
        <taxon>Entelegynae</taxon>
        <taxon>Araneoidea</taxon>
        <taxon>Araneidae</taxon>
        <taxon>Caerostris</taxon>
    </lineage>
</organism>
<evidence type="ECO:0000313" key="1">
    <source>
        <dbReference type="EMBL" id="GIY97506.1"/>
    </source>
</evidence>